<comment type="caution">
    <text evidence="5">Lacks conserved residue(s) required for the propagation of feature annotation.</text>
</comment>
<reference evidence="7 8" key="1">
    <citation type="submission" date="2023-11" db="EMBL/GenBank/DDBJ databases">
        <authorList>
            <person name="Bao R."/>
        </authorList>
    </citation>
    <scope>NUCLEOTIDE SEQUENCE [LARGE SCALE GENOMIC DNA]</scope>
    <source>
        <strain evidence="7 8">PJ23</strain>
    </source>
</reference>
<dbReference type="InterPro" id="IPR036157">
    <property type="entry name" value="dUTPase-like_sf"/>
</dbReference>
<organism evidence="7 8">
    <name type="scientific">Terrihabitans rhizophilus</name>
    <dbReference type="NCBI Taxonomy" id="3092662"/>
    <lineage>
        <taxon>Bacteria</taxon>
        <taxon>Pseudomonadati</taxon>
        <taxon>Pseudomonadota</taxon>
        <taxon>Alphaproteobacteria</taxon>
        <taxon>Hyphomicrobiales</taxon>
        <taxon>Terrihabitans</taxon>
    </lineage>
</organism>
<dbReference type="Pfam" id="PF00692">
    <property type="entry name" value="dUTPase"/>
    <property type="match status" value="1"/>
</dbReference>
<comment type="caution">
    <text evidence="7">The sequence shown here is derived from an EMBL/GenBank/DDBJ whole genome shotgun (WGS) entry which is preliminary data.</text>
</comment>
<protein>
    <recommendedName>
        <fullName evidence="5">Deoxyuridine 5'-triphosphate nucleotidohydrolase</fullName>
        <shortName evidence="5">dUTPase</shortName>
        <ecNumber evidence="5">3.6.1.23</ecNumber>
    </recommendedName>
    <alternativeName>
        <fullName evidence="5">dUTP pyrophosphatase</fullName>
    </alternativeName>
</protein>
<dbReference type="SUPFAM" id="SSF51283">
    <property type="entry name" value="dUTPase-like"/>
    <property type="match status" value="1"/>
</dbReference>
<comment type="function">
    <text evidence="5">This enzyme is involved in nucleotide metabolism: it produces dUMP, the immediate precursor of thymidine nucleotides and it decreases the intracellular concentration of dUTP so that uracil cannot be incorporated into DNA.</text>
</comment>
<proteinExistence type="inferred from homology"/>
<dbReference type="GO" id="GO:0004170">
    <property type="term" value="F:dUTP diphosphatase activity"/>
    <property type="evidence" value="ECO:0007669"/>
    <property type="project" value="UniProtKB-EC"/>
</dbReference>
<evidence type="ECO:0000259" key="6">
    <source>
        <dbReference type="Pfam" id="PF00692"/>
    </source>
</evidence>
<comment type="pathway">
    <text evidence="5">Pyrimidine metabolism; dUMP biosynthesis; dUMP from dCTP (dUTP route): step 2/2.</text>
</comment>
<dbReference type="Gene3D" id="2.70.40.10">
    <property type="match status" value="1"/>
</dbReference>
<dbReference type="EC" id="3.6.1.23" evidence="5"/>
<name>A0ABU4RLJ5_9HYPH</name>
<sequence length="158" mass="16818">MKPRLGVLRLPHAEGLPLPAYETAGSAGMDLVAAVEEASPLRIGSGERCLVPTGLVIQLPEGHEAQVRPRSGLALKHGVTVLNAPGTVDQDYRGEVKVLLINHGAEPFEIIRGMRIAQMVICRVAMVDLHEMDVLNATVRGAGGFGSTGTGRRKDDRP</sequence>
<keyword evidence="3 5" id="KW-0546">Nucleotide metabolism</keyword>
<comment type="similarity">
    <text evidence="1 5">Belongs to the dUTPase family.</text>
</comment>
<dbReference type="PANTHER" id="PTHR11241">
    <property type="entry name" value="DEOXYURIDINE 5'-TRIPHOSPHATE NUCLEOTIDOHYDROLASE"/>
    <property type="match status" value="1"/>
</dbReference>
<dbReference type="CDD" id="cd07557">
    <property type="entry name" value="trimeric_dUTPase"/>
    <property type="match status" value="1"/>
</dbReference>
<evidence type="ECO:0000256" key="5">
    <source>
        <dbReference type="HAMAP-Rule" id="MF_00116"/>
    </source>
</evidence>
<dbReference type="Proteomes" id="UP001274321">
    <property type="component" value="Unassembled WGS sequence"/>
</dbReference>
<evidence type="ECO:0000256" key="2">
    <source>
        <dbReference type="ARBA" id="ARBA00022801"/>
    </source>
</evidence>
<evidence type="ECO:0000256" key="1">
    <source>
        <dbReference type="ARBA" id="ARBA00006581"/>
    </source>
</evidence>
<accession>A0ABU4RLJ5</accession>
<comment type="cofactor">
    <cofactor evidence="5">
        <name>Mg(2+)</name>
        <dbReference type="ChEBI" id="CHEBI:18420"/>
    </cofactor>
</comment>
<keyword evidence="5" id="KW-0460">Magnesium</keyword>
<gene>
    <name evidence="5 7" type="primary">dut</name>
    <name evidence="7" type="ORF">SCD90_03380</name>
</gene>
<keyword evidence="8" id="KW-1185">Reference proteome</keyword>
<evidence type="ECO:0000256" key="4">
    <source>
        <dbReference type="ARBA" id="ARBA00047686"/>
    </source>
</evidence>
<dbReference type="InterPro" id="IPR033704">
    <property type="entry name" value="dUTPase_trimeric"/>
</dbReference>
<dbReference type="HAMAP" id="MF_00116">
    <property type="entry name" value="dUTPase_bact"/>
    <property type="match status" value="1"/>
</dbReference>
<feature type="domain" description="dUTPase-like" evidence="6">
    <location>
        <begin position="17"/>
        <end position="149"/>
    </location>
</feature>
<dbReference type="PANTHER" id="PTHR11241:SF0">
    <property type="entry name" value="DEOXYURIDINE 5'-TRIPHOSPHATE NUCLEOTIDOHYDROLASE"/>
    <property type="match status" value="1"/>
</dbReference>
<keyword evidence="5" id="KW-0479">Metal-binding</keyword>
<evidence type="ECO:0000256" key="3">
    <source>
        <dbReference type="ARBA" id="ARBA00023080"/>
    </source>
</evidence>
<dbReference type="NCBIfam" id="NF001862">
    <property type="entry name" value="PRK00601.1"/>
    <property type="match status" value="1"/>
</dbReference>
<feature type="binding site" evidence="5">
    <location>
        <begin position="70"/>
        <end position="72"/>
    </location>
    <ligand>
        <name>substrate</name>
    </ligand>
</feature>
<dbReference type="NCBIfam" id="TIGR00576">
    <property type="entry name" value="dut"/>
    <property type="match status" value="1"/>
</dbReference>
<dbReference type="InterPro" id="IPR008181">
    <property type="entry name" value="dUTPase"/>
</dbReference>
<dbReference type="InterPro" id="IPR029054">
    <property type="entry name" value="dUTPase-like"/>
</dbReference>
<feature type="binding site" evidence="5">
    <location>
        <begin position="87"/>
        <end position="89"/>
    </location>
    <ligand>
        <name>substrate</name>
    </ligand>
</feature>
<keyword evidence="2 5" id="KW-0378">Hydrolase</keyword>
<dbReference type="EMBL" id="JAXAFJ010000001">
    <property type="protein sequence ID" value="MDX6805098.1"/>
    <property type="molecule type" value="Genomic_DNA"/>
</dbReference>
<dbReference type="RefSeq" id="WP_319843200.1">
    <property type="nucleotide sequence ID" value="NZ_JAXAFJ010000001.1"/>
</dbReference>
<evidence type="ECO:0000313" key="8">
    <source>
        <dbReference type="Proteomes" id="UP001274321"/>
    </source>
</evidence>
<evidence type="ECO:0000313" key="7">
    <source>
        <dbReference type="EMBL" id="MDX6805098.1"/>
    </source>
</evidence>
<feature type="binding site" evidence="5">
    <location>
        <position position="83"/>
    </location>
    <ligand>
        <name>substrate</name>
    </ligand>
</feature>
<comment type="catalytic activity">
    <reaction evidence="4 5">
        <text>dUTP + H2O = dUMP + diphosphate + H(+)</text>
        <dbReference type="Rhea" id="RHEA:10248"/>
        <dbReference type="ChEBI" id="CHEBI:15377"/>
        <dbReference type="ChEBI" id="CHEBI:15378"/>
        <dbReference type="ChEBI" id="CHEBI:33019"/>
        <dbReference type="ChEBI" id="CHEBI:61555"/>
        <dbReference type="ChEBI" id="CHEBI:246422"/>
        <dbReference type="EC" id="3.6.1.23"/>
    </reaction>
</comment>